<dbReference type="AlphaFoldDB" id="A0A3R9TGQ4"/>
<proteinExistence type="predicted"/>
<accession>A0A3R9TGQ4</accession>
<sequence length="63" mass="7525">MSILVKLRKIILILSFLESFGSGSFFEKPVNQSQYILVRELYNKLQQLVELIWYCRIDLLNFL</sequence>
<evidence type="ECO:0000313" key="1">
    <source>
        <dbReference type="EMBL" id="RSK00239.1"/>
    </source>
</evidence>
<gene>
    <name evidence="1" type="ORF">D8787_09350</name>
</gene>
<evidence type="ECO:0000313" key="2">
    <source>
        <dbReference type="Proteomes" id="UP000277819"/>
    </source>
</evidence>
<comment type="caution">
    <text evidence="1">The sequence shown here is derived from an EMBL/GenBank/DDBJ whole genome shotgun (WGS) entry which is preliminary data.</text>
</comment>
<reference evidence="1 2" key="1">
    <citation type="submission" date="2018-11" db="EMBL/GenBank/DDBJ databases">
        <title>Species Designations Belie Phenotypic and Genotypic Heterogeneity in Oral Streptococci.</title>
        <authorList>
            <person name="Velsko I."/>
        </authorList>
    </citation>
    <scope>NUCLEOTIDE SEQUENCE [LARGE SCALE GENOMIC DNA]</scope>
    <source>
        <strain evidence="1 2">BCC17</strain>
    </source>
</reference>
<dbReference type="EMBL" id="RJPX01000046">
    <property type="protein sequence ID" value="RSK00239.1"/>
    <property type="molecule type" value="Genomic_DNA"/>
</dbReference>
<organism evidence="1 2">
    <name type="scientific">Streptococcus mitis</name>
    <dbReference type="NCBI Taxonomy" id="28037"/>
    <lineage>
        <taxon>Bacteria</taxon>
        <taxon>Bacillati</taxon>
        <taxon>Bacillota</taxon>
        <taxon>Bacilli</taxon>
        <taxon>Lactobacillales</taxon>
        <taxon>Streptococcaceae</taxon>
        <taxon>Streptococcus</taxon>
        <taxon>Streptococcus mitis group</taxon>
    </lineage>
</organism>
<protein>
    <submittedName>
        <fullName evidence="1">Uncharacterized protein</fullName>
    </submittedName>
</protein>
<dbReference type="Proteomes" id="UP000277819">
    <property type="component" value="Unassembled WGS sequence"/>
</dbReference>
<name>A0A3R9TGQ4_STRMT</name>